<evidence type="ECO:0000313" key="2">
    <source>
        <dbReference type="Proteomes" id="UP000504637"/>
    </source>
</evidence>
<feature type="compositionally biased region" description="Polar residues" evidence="1">
    <location>
        <begin position="136"/>
        <end position="156"/>
    </location>
</feature>
<protein>
    <submittedName>
        <fullName evidence="3">Uncharacterized protein</fullName>
    </submittedName>
</protein>
<reference evidence="3" key="3">
    <citation type="submission" date="2025-08" db="UniProtKB">
        <authorList>
            <consortium name="RefSeq"/>
        </authorList>
    </citation>
    <scope>IDENTIFICATION</scope>
    <source>
        <strain evidence="3">CBS 342.82</strain>
    </source>
</reference>
<dbReference type="AlphaFoldDB" id="A0A6J3M1L9"/>
<organism evidence="3">
    <name type="scientific">Dissoconium aciculare CBS 342.82</name>
    <dbReference type="NCBI Taxonomy" id="1314786"/>
    <lineage>
        <taxon>Eukaryota</taxon>
        <taxon>Fungi</taxon>
        <taxon>Dikarya</taxon>
        <taxon>Ascomycota</taxon>
        <taxon>Pezizomycotina</taxon>
        <taxon>Dothideomycetes</taxon>
        <taxon>Dothideomycetidae</taxon>
        <taxon>Mycosphaerellales</taxon>
        <taxon>Dissoconiaceae</taxon>
        <taxon>Dissoconium</taxon>
    </lineage>
</organism>
<proteinExistence type="predicted"/>
<feature type="compositionally biased region" description="Basic and acidic residues" evidence="1">
    <location>
        <begin position="87"/>
        <end position="108"/>
    </location>
</feature>
<feature type="region of interest" description="Disordered" evidence="1">
    <location>
        <begin position="87"/>
        <end position="189"/>
    </location>
</feature>
<reference evidence="3" key="2">
    <citation type="submission" date="2020-04" db="EMBL/GenBank/DDBJ databases">
        <authorList>
            <consortium name="NCBI Genome Project"/>
        </authorList>
    </citation>
    <scope>NUCLEOTIDE SEQUENCE</scope>
    <source>
        <strain evidence="3">CBS 342.82</strain>
    </source>
</reference>
<evidence type="ECO:0000256" key="1">
    <source>
        <dbReference type="SAM" id="MobiDB-lite"/>
    </source>
</evidence>
<dbReference type="RefSeq" id="XP_033457848.1">
    <property type="nucleotide sequence ID" value="XM_033603343.1"/>
</dbReference>
<accession>A0A6J3M1L9</accession>
<evidence type="ECO:0000313" key="3">
    <source>
        <dbReference type="RefSeq" id="XP_033457848.1"/>
    </source>
</evidence>
<sequence length="244" mass="26062">MQLGMIVAPHGPSTAVEIHMRHAPLTNAARRRECQLESCELQGEQELEPLATAHDVVQCMSIVLRRDGNAEHHDGGLAPSLIAKEKKEAAARIDPRSKASVEKGERDLPACISPVSGQHKRASQPAAHARGPKQRASMSAQNCNRPRVDSNSTSTDDCARLLLPLRRKTPPPPAVTGDNERSAKEQTDARGPLSILSKLVCLGNTNLTYLDNRGGAPARSPASAATAACYARLASLVHSLSNLT</sequence>
<feature type="compositionally biased region" description="Basic and acidic residues" evidence="1">
    <location>
        <begin position="178"/>
        <end position="188"/>
    </location>
</feature>
<name>A0A6J3M1L9_9PEZI</name>
<reference evidence="3" key="1">
    <citation type="submission" date="2020-01" db="EMBL/GenBank/DDBJ databases">
        <authorList>
            <consortium name="DOE Joint Genome Institute"/>
            <person name="Haridas S."/>
            <person name="Albert R."/>
            <person name="Binder M."/>
            <person name="Bloem J."/>
            <person name="Labutti K."/>
            <person name="Salamov A."/>
            <person name="Andreopoulos B."/>
            <person name="Baker S.E."/>
            <person name="Barry K."/>
            <person name="Bills G."/>
            <person name="Bluhm B.H."/>
            <person name="Cannon C."/>
            <person name="Castanera R."/>
            <person name="Culley D.E."/>
            <person name="Daum C."/>
            <person name="Ezra D."/>
            <person name="Gonzalez J.B."/>
            <person name="Henrissat B."/>
            <person name="Kuo A."/>
            <person name="Liang C."/>
            <person name="Lipzen A."/>
            <person name="Lutzoni F."/>
            <person name="Magnuson J."/>
            <person name="Mondo S."/>
            <person name="Nolan M."/>
            <person name="Ohm R."/>
            <person name="Pangilinan J."/>
            <person name="Park H.-J."/>
            <person name="Ramirez L."/>
            <person name="Alfaro M."/>
            <person name="Sun H."/>
            <person name="Tritt A."/>
            <person name="Yoshinaga Y."/>
            <person name="Zwiers L.-H."/>
            <person name="Turgeon B.G."/>
            <person name="Goodwin S.B."/>
            <person name="Spatafora J.W."/>
            <person name="Crous P.W."/>
            <person name="Grigoriev I.V."/>
        </authorList>
    </citation>
    <scope>NUCLEOTIDE SEQUENCE</scope>
    <source>
        <strain evidence="3">CBS 342.82</strain>
    </source>
</reference>
<keyword evidence="2" id="KW-1185">Reference proteome</keyword>
<dbReference type="GeneID" id="54361143"/>
<dbReference type="Proteomes" id="UP000504637">
    <property type="component" value="Unplaced"/>
</dbReference>
<gene>
    <name evidence="3" type="ORF">K489DRAFT_372544</name>
</gene>